<gene>
    <name evidence="13" type="ORF">METZ01_LOCUS398044</name>
</gene>
<dbReference type="EMBL" id="UINC01151527">
    <property type="protein sequence ID" value="SVD45190.1"/>
    <property type="molecule type" value="Genomic_DNA"/>
</dbReference>
<keyword evidence="5" id="KW-0812">Transmembrane</keyword>
<evidence type="ECO:0000256" key="11">
    <source>
        <dbReference type="ARBA" id="ARBA00023136"/>
    </source>
</evidence>
<comment type="cofactor">
    <cofactor evidence="1">
        <name>Zn(2+)</name>
        <dbReference type="ChEBI" id="CHEBI:29105"/>
    </cofactor>
</comment>
<dbReference type="Pfam" id="PF01435">
    <property type="entry name" value="Peptidase_M48"/>
    <property type="match status" value="2"/>
</dbReference>
<evidence type="ECO:0000256" key="1">
    <source>
        <dbReference type="ARBA" id="ARBA00001947"/>
    </source>
</evidence>
<evidence type="ECO:0000256" key="5">
    <source>
        <dbReference type="ARBA" id="ARBA00022692"/>
    </source>
</evidence>
<evidence type="ECO:0000256" key="9">
    <source>
        <dbReference type="ARBA" id="ARBA00022989"/>
    </source>
</evidence>
<organism evidence="13">
    <name type="scientific">marine metagenome</name>
    <dbReference type="NCBI Taxonomy" id="408172"/>
    <lineage>
        <taxon>unclassified sequences</taxon>
        <taxon>metagenomes</taxon>
        <taxon>ecological metagenomes</taxon>
    </lineage>
</organism>
<dbReference type="AlphaFoldDB" id="A0A382VFL4"/>
<evidence type="ECO:0000256" key="8">
    <source>
        <dbReference type="ARBA" id="ARBA00022833"/>
    </source>
</evidence>
<protein>
    <recommendedName>
        <fullName evidence="12">Peptidase M48 domain-containing protein</fullName>
    </recommendedName>
</protein>
<accession>A0A382VFL4</accession>
<keyword evidence="6" id="KW-0479">Metal-binding</keyword>
<evidence type="ECO:0000256" key="3">
    <source>
        <dbReference type="ARBA" id="ARBA00022475"/>
    </source>
</evidence>
<dbReference type="InterPro" id="IPR001915">
    <property type="entry name" value="Peptidase_M48"/>
</dbReference>
<feature type="domain" description="Peptidase M48" evidence="12">
    <location>
        <begin position="147"/>
        <end position="221"/>
    </location>
</feature>
<dbReference type="GO" id="GO:0046872">
    <property type="term" value="F:metal ion binding"/>
    <property type="evidence" value="ECO:0007669"/>
    <property type="project" value="UniProtKB-KW"/>
</dbReference>
<keyword evidence="3" id="KW-1003">Cell membrane</keyword>
<dbReference type="InterPro" id="IPR050083">
    <property type="entry name" value="HtpX_protease"/>
</dbReference>
<evidence type="ECO:0000256" key="6">
    <source>
        <dbReference type="ARBA" id="ARBA00022723"/>
    </source>
</evidence>
<evidence type="ECO:0000313" key="13">
    <source>
        <dbReference type="EMBL" id="SVD45190.1"/>
    </source>
</evidence>
<dbReference type="PANTHER" id="PTHR43221">
    <property type="entry name" value="PROTEASE HTPX"/>
    <property type="match status" value="1"/>
</dbReference>
<keyword evidence="9" id="KW-1133">Transmembrane helix</keyword>
<keyword evidence="11" id="KW-0472">Membrane</keyword>
<dbReference type="PANTHER" id="PTHR43221:SF1">
    <property type="entry name" value="PROTEASE HTPX"/>
    <property type="match status" value="1"/>
</dbReference>
<evidence type="ECO:0000256" key="2">
    <source>
        <dbReference type="ARBA" id="ARBA00004651"/>
    </source>
</evidence>
<feature type="non-terminal residue" evidence="13">
    <location>
        <position position="261"/>
    </location>
</feature>
<sequence>MNSHNQYKSAKEIVDKIRFSFDDKKIQIDEPIDLKNILRGHLSNNGLLINSTVTPKLYKSVSNVSKKLSIKQGYIEAYIYPSSELQAISYAGASNRCIIKISSALVDLLNPQEIEFVIGHETGHFLLEHGSIKFNDEEASIEHFMQQRSQEISADRVGLIACGSSKTAIRALMKIISGLGDLHLKYDIRSYLNQLKNTNVNNSGSNGLSTHPPILIRSRALLWFDTSAYITLGEDHQSIKEQKDIDTKIDNDLENFVDGPV</sequence>
<dbReference type="GO" id="GO:0006508">
    <property type="term" value="P:proteolysis"/>
    <property type="evidence" value="ECO:0007669"/>
    <property type="project" value="UniProtKB-KW"/>
</dbReference>
<dbReference type="Gene3D" id="3.30.2010.10">
    <property type="entry name" value="Metalloproteases ('zincins'), catalytic domain"/>
    <property type="match status" value="1"/>
</dbReference>
<keyword evidence="4" id="KW-0645">Protease</keyword>
<reference evidence="13" key="1">
    <citation type="submission" date="2018-05" db="EMBL/GenBank/DDBJ databases">
        <authorList>
            <person name="Lanie J.A."/>
            <person name="Ng W.-L."/>
            <person name="Kazmierczak K.M."/>
            <person name="Andrzejewski T.M."/>
            <person name="Davidsen T.M."/>
            <person name="Wayne K.J."/>
            <person name="Tettelin H."/>
            <person name="Glass J.I."/>
            <person name="Rusch D."/>
            <person name="Podicherti R."/>
            <person name="Tsui H.-C.T."/>
            <person name="Winkler M.E."/>
        </authorList>
    </citation>
    <scope>NUCLEOTIDE SEQUENCE</scope>
</reference>
<keyword evidence="7" id="KW-0378">Hydrolase</keyword>
<evidence type="ECO:0000256" key="7">
    <source>
        <dbReference type="ARBA" id="ARBA00022801"/>
    </source>
</evidence>
<dbReference type="GO" id="GO:0004222">
    <property type="term" value="F:metalloendopeptidase activity"/>
    <property type="evidence" value="ECO:0007669"/>
    <property type="project" value="InterPro"/>
</dbReference>
<name>A0A382VFL4_9ZZZZ</name>
<comment type="subcellular location">
    <subcellularLocation>
        <location evidence="2">Cell membrane</location>
        <topology evidence="2">Multi-pass membrane protein</topology>
    </subcellularLocation>
</comment>
<dbReference type="CDD" id="cd07325">
    <property type="entry name" value="M48_Ste24p_like"/>
    <property type="match status" value="1"/>
</dbReference>
<keyword evidence="8" id="KW-0862">Zinc</keyword>
<keyword evidence="10" id="KW-0482">Metalloprotease</keyword>
<dbReference type="GO" id="GO:0005886">
    <property type="term" value="C:plasma membrane"/>
    <property type="evidence" value="ECO:0007669"/>
    <property type="project" value="UniProtKB-SubCell"/>
</dbReference>
<proteinExistence type="predicted"/>
<evidence type="ECO:0000259" key="12">
    <source>
        <dbReference type="Pfam" id="PF01435"/>
    </source>
</evidence>
<evidence type="ECO:0000256" key="4">
    <source>
        <dbReference type="ARBA" id="ARBA00022670"/>
    </source>
</evidence>
<feature type="domain" description="Peptidase M48" evidence="12">
    <location>
        <begin position="70"/>
        <end position="131"/>
    </location>
</feature>
<evidence type="ECO:0000256" key="10">
    <source>
        <dbReference type="ARBA" id="ARBA00023049"/>
    </source>
</evidence>